<name>A0A7C5DJL0_9CHLB</name>
<proteinExistence type="predicted"/>
<dbReference type="Proteomes" id="UP000886058">
    <property type="component" value="Unassembled WGS sequence"/>
</dbReference>
<feature type="chain" id="PRO_5027826909" description="DUF4878 domain-containing protein" evidence="1">
    <location>
        <begin position="27"/>
        <end position="154"/>
    </location>
</feature>
<feature type="signal peptide" evidence="1">
    <location>
        <begin position="1"/>
        <end position="26"/>
    </location>
</feature>
<organism evidence="2">
    <name type="scientific">Chlorobaculum parvum</name>
    <dbReference type="NCBI Taxonomy" id="274539"/>
    <lineage>
        <taxon>Bacteria</taxon>
        <taxon>Pseudomonadati</taxon>
        <taxon>Chlorobiota</taxon>
        <taxon>Chlorobiia</taxon>
        <taxon>Chlorobiales</taxon>
        <taxon>Chlorobiaceae</taxon>
        <taxon>Chlorobaculum</taxon>
    </lineage>
</organism>
<protein>
    <recommendedName>
        <fullName evidence="3">DUF4878 domain-containing protein</fullName>
    </recommendedName>
</protein>
<evidence type="ECO:0008006" key="3">
    <source>
        <dbReference type="Google" id="ProtNLM"/>
    </source>
</evidence>
<gene>
    <name evidence="2" type="ORF">ENL07_09825</name>
</gene>
<dbReference type="InterPro" id="IPR032710">
    <property type="entry name" value="NTF2-like_dom_sf"/>
</dbReference>
<evidence type="ECO:0000313" key="2">
    <source>
        <dbReference type="EMBL" id="HHE32895.1"/>
    </source>
</evidence>
<reference evidence="2" key="1">
    <citation type="journal article" date="2020" name="mSystems">
        <title>Genome- and Community-Level Interaction Insights into Carbon Utilization and Element Cycling Functions of Hydrothermarchaeota in Hydrothermal Sediment.</title>
        <authorList>
            <person name="Zhou Z."/>
            <person name="Liu Y."/>
            <person name="Xu W."/>
            <person name="Pan J."/>
            <person name="Luo Z.H."/>
            <person name="Li M."/>
        </authorList>
    </citation>
    <scope>NUCLEOTIDE SEQUENCE [LARGE SCALE GENOMIC DNA]</scope>
    <source>
        <strain evidence="2">HyVt-633</strain>
    </source>
</reference>
<dbReference type="AlphaFoldDB" id="A0A7C5DJL0"/>
<keyword evidence="1" id="KW-0732">Signal</keyword>
<dbReference type="SUPFAM" id="SSF54427">
    <property type="entry name" value="NTF2-like"/>
    <property type="match status" value="1"/>
</dbReference>
<dbReference type="EMBL" id="DRSQ01000214">
    <property type="protein sequence ID" value="HHE32895.1"/>
    <property type="molecule type" value="Genomic_DNA"/>
</dbReference>
<comment type="caution">
    <text evidence="2">The sequence shown here is derived from an EMBL/GenBank/DDBJ whole genome shotgun (WGS) entry which is preliminary data.</text>
</comment>
<sequence>MKSNQLNCFFSLLLLITSLLAMVASAQSLGFSGKAQRVYTPSSGRVERKAILDAMRNKVKEMHDLDVVFVVKSMKVRDGWAWVHTMPRSEDGSSRYENFSALLRKVDGRWRVVEIPCTEPDNSECIDSSDYFSKLLDRFPGLPLSILPAATLER</sequence>
<accession>A0A7C5DJL0</accession>
<evidence type="ECO:0000256" key="1">
    <source>
        <dbReference type="SAM" id="SignalP"/>
    </source>
</evidence>